<feature type="transmembrane region" description="Helical" evidence="1">
    <location>
        <begin position="825"/>
        <end position="846"/>
    </location>
</feature>
<proteinExistence type="predicted"/>
<keyword evidence="1" id="KW-0472">Membrane</keyword>
<dbReference type="SUPFAM" id="SSF56801">
    <property type="entry name" value="Acetyl-CoA synthetase-like"/>
    <property type="match status" value="1"/>
</dbReference>
<dbReference type="InterPro" id="IPR020845">
    <property type="entry name" value="AMP-binding_CS"/>
</dbReference>
<feature type="non-terminal residue" evidence="3">
    <location>
        <position position="1"/>
    </location>
</feature>
<feature type="transmembrane region" description="Helical" evidence="1">
    <location>
        <begin position="793"/>
        <end position="813"/>
    </location>
</feature>
<dbReference type="InterPro" id="IPR010071">
    <property type="entry name" value="AA_adenyl_dom"/>
</dbReference>
<dbReference type="InterPro" id="IPR042099">
    <property type="entry name" value="ANL_N_sf"/>
</dbReference>
<dbReference type="PANTHER" id="PTHR33927">
    <property type="entry name" value="TRANSMEMBRANE PROTEIN"/>
    <property type="match status" value="1"/>
</dbReference>
<feature type="transmembrane region" description="Helical" evidence="1">
    <location>
        <begin position="642"/>
        <end position="663"/>
    </location>
</feature>
<dbReference type="InterPro" id="IPR052979">
    <property type="entry name" value="Adenylate-forming_domain"/>
</dbReference>
<evidence type="ECO:0000313" key="3">
    <source>
        <dbReference type="EMBL" id="KAJ7212107.1"/>
    </source>
</evidence>
<dbReference type="Pfam" id="PF00501">
    <property type="entry name" value="AMP-binding"/>
    <property type="match status" value="1"/>
</dbReference>
<comment type="caution">
    <text evidence="3">The sequence shown here is derived from an EMBL/GenBank/DDBJ whole genome shotgun (WGS) entry which is preliminary data.</text>
</comment>
<dbReference type="FunFam" id="3.40.50.980:FF:000001">
    <property type="entry name" value="Non-ribosomal peptide synthetase"/>
    <property type="match status" value="1"/>
</dbReference>
<feature type="domain" description="AMP-dependent synthetase/ligase" evidence="2">
    <location>
        <begin position="41"/>
        <end position="371"/>
    </location>
</feature>
<accession>A0AAD6YIE3</accession>
<gene>
    <name evidence="3" type="ORF">GGX14DRAFT_621803</name>
</gene>
<dbReference type="AlphaFoldDB" id="A0AAD6YIE3"/>
<sequence>MDASPVFAPLTATDTLHFPQFGWGPAADPPFRCVHHAFTFHAANYPEAIAVQDIADAITFSELDRQSNCLASRLRAAEIGPGSRVCLLVERSIWMVVGILGILKAGAAYVPCDGRVVSDASLQHILRDSESKVVLTLCKFSHRISDLQLAPPVIVLDSGLRCDPCLQPEDLSSPHDSVYVIYTSGTTGIPKGVDVKHVNATNLVCLAPGNLGMRPSVRVSQLMNIAFDMAAWEILGSLCNGATLVLRGQTSKEWRAAMRTVDIVIGTPSMLAPHNPVDYPNIKTIAVAGEPCPQALADSWAKCTRFYNCCGPTEVTIVNTMQLHAAGDSLSIGSPTPNNSVYILDESMKPVPIGATGIMWAGGACVSRGYLNLPEKTQERYKKDPFSNNGSMMFNTGDLGFWRTDGTLEHLGRIDDQVKIKGFRVELAGVAVAMEGAFGVTAACALLIGDVLYGFVTPHTVNVEEVRRTTAKIQPYYAVPTYIHALDSFPRTRNDKTDKTALRQIALDLKNNKKATPIPVEPLRTSRIANGAARTLATTASSSTSSLTIASENIEPKKAENPPVFFVRQPSTLGHDQPSTLGHNYCDPAPVASMAPDDSASSAETKEDVIPREIWDGYKDDSIPDKMEGKIIRNLRHQIFSLYRRLFGVVFVTNMSVFLVVIIRGGASSQRLGLITLSNLFCAILMRQDYVINIFFNVLCAVPTSWPLMIRRVCARVYHIGGLHSGCATSGVVWLMLFCGQATKEVVKGGKLEPHASAATVVISYTILLLLLGIVVFAYPSMRSKRHDSFERVHRFCGWSGIALVWCQVVMLSNDYRENDTLANALVHSAPFWMLIVMTGSIILPWTRLRKVPVRSEVLSKHAVRLNFTYSTPKPGSFVRLAVHPLKDWHGFATIPVPNKKGFSLVVSKAGDWTAARISDPPTSIWVRGAPCFGVLRIVPLFRRVVFVATGSGIGPCAPCILEQRIPIRLLWTSPNVRETFGDKLVDEILSANPDADVDTRKHGKPDMVKLTLRLVNEFNAEAVCIISNQRLTQKVVYGMMSRGIPAFGAIWDS</sequence>
<dbReference type="EMBL" id="JARJCW010000024">
    <property type="protein sequence ID" value="KAJ7212107.1"/>
    <property type="molecule type" value="Genomic_DNA"/>
</dbReference>
<dbReference type="Gene3D" id="3.40.50.12780">
    <property type="entry name" value="N-terminal domain of ligase-like"/>
    <property type="match status" value="1"/>
</dbReference>
<dbReference type="NCBIfam" id="TIGR01733">
    <property type="entry name" value="AA-adenyl-dom"/>
    <property type="match status" value="1"/>
</dbReference>
<dbReference type="InterPro" id="IPR045851">
    <property type="entry name" value="AMP-bd_C_sf"/>
</dbReference>
<feature type="transmembrane region" description="Helical" evidence="1">
    <location>
        <begin position="717"/>
        <end position="738"/>
    </location>
</feature>
<keyword evidence="1" id="KW-1133">Transmembrane helix</keyword>
<dbReference type="InterPro" id="IPR000873">
    <property type="entry name" value="AMP-dep_synth/lig_dom"/>
</dbReference>
<keyword evidence="1" id="KW-0812">Transmembrane</keyword>
<evidence type="ECO:0000313" key="4">
    <source>
        <dbReference type="Proteomes" id="UP001219525"/>
    </source>
</evidence>
<keyword evidence="4" id="KW-1185">Reference proteome</keyword>
<evidence type="ECO:0000256" key="1">
    <source>
        <dbReference type="SAM" id="Phobius"/>
    </source>
</evidence>
<feature type="transmembrane region" description="Helical" evidence="1">
    <location>
        <begin position="758"/>
        <end position="781"/>
    </location>
</feature>
<organism evidence="3 4">
    <name type="scientific">Mycena pura</name>
    <dbReference type="NCBI Taxonomy" id="153505"/>
    <lineage>
        <taxon>Eukaryota</taxon>
        <taxon>Fungi</taxon>
        <taxon>Dikarya</taxon>
        <taxon>Basidiomycota</taxon>
        <taxon>Agaricomycotina</taxon>
        <taxon>Agaricomycetes</taxon>
        <taxon>Agaricomycetidae</taxon>
        <taxon>Agaricales</taxon>
        <taxon>Marasmiineae</taxon>
        <taxon>Mycenaceae</taxon>
        <taxon>Mycena</taxon>
    </lineage>
</organism>
<protein>
    <submittedName>
        <fullName evidence="3">Nonribosomal peptide synthetase 12</fullName>
    </submittedName>
</protein>
<reference evidence="3" key="1">
    <citation type="submission" date="2023-03" db="EMBL/GenBank/DDBJ databases">
        <title>Massive genome expansion in bonnet fungi (Mycena s.s.) driven by repeated elements and novel gene families across ecological guilds.</title>
        <authorList>
            <consortium name="Lawrence Berkeley National Laboratory"/>
            <person name="Harder C.B."/>
            <person name="Miyauchi S."/>
            <person name="Viragh M."/>
            <person name="Kuo A."/>
            <person name="Thoen E."/>
            <person name="Andreopoulos B."/>
            <person name="Lu D."/>
            <person name="Skrede I."/>
            <person name="Drula E."/>
            <person name="Henrissat B."/>
            <person name="Morin E."/>
            <person name="Kohler A."/>
            <person name="Barry K."/>
            <person name="LaButti K."/>
            <person name="Morin E."/>
            <person name="Salamov A."/>
            <person name="Lipzen A."/>
            <person name="Mereny Z."/>
            <person name="Hegedus B."/>
            <person name="Baldrian P."/>
            <person name="Stursova M."/>
            <person name="Weitz H."/>
            <person name="Taylor A."/>
            <person name="Grigoriev I.V."/>
            <person name="Nagy L.G."/>
            <person name="Martin F."/>
            <person name="Kauserud H."/>
        </authorList>
    </citation>
    <scope>NUCLEOTIDE SEQUENCE</scope>
    <source>
        <strain evidence="3">9144</strain>
    </source>
</reference>
<dbReference type="Proteomes" id="UP001219525">
    <property type="component" value="Unassembled WGS sequence"/>
</dbReference>
<dbReference type="PROSITE" id="PS00455">
    <property type="entry name" value="AMP_BINDING"/>
    <property type="match status" value="1"/>
</dbReference>
<evidence type="ECO:0000259" key="2">
    <source>
        <dbReference type="Pfam" id="PF00501"/>
    </source>
</evidence>
<feature type="transmembrane region" description="Helical" evidence="1">
    <location>
        <begin position="692"/>
        <end position="710"/>
    </location>
</feature>
<name>A0AAD6YIE3_9AGAR</name>
<dbReference type="Gene3D" id="3.30.300.30">
    <property type="match status" value="1"/>
</dbReference>
<dbReference type="PANTHER" id="PTHR33927:SF5">
    <property type="entry name" value="ENZYME, PUTATIVE (AFU_ORTHOLOGUE AFUA_8G01222)-RELATED"/>
    <property type="match status" value="1"/>
</dbReference>